<feature type="signal peptide" evidence="1">
    <location>
        <begin position="1"/>
        <end position="26"/>
    </location>
</feature>
<protein>
    <recommendedName>
        <fullName evidence="4">Lipocalin-like domain-containing protein</fullName>
    </recommendedName>
</protein>
<evidence type="ECO:0000313" key="3">
    <source>
        <dbReference type="Proteomes" id="UP000763088"/>
    </source>
</evidence>
<evidence type="ECO:0008006" key="4">
    <source>
        <dbReference type="Google" id="ProtNLM"/>
    </source>
</evidence>
<organism evidence="2 3">
    <name type="scientific">Xylanibacter ruminicola</name>
    <name type="common">Prevotella ruminicola</name>
    <dbReference type="NCBI Taxonomy" id="839"/>
    <lineage>
        <taxon>Bacteria</taxon>
        <taxon>Pseudomonadati</taxon>
        <taxon>Bacteroidota</taxon>
        <taxon>Bacteroidia</taxon>
        <taxon>Bacteroidales</taxon>
        <taxon>Prevotellaceae</taxon>
        <taxon>Xylanibacter</taxon>
    </lineage>
</organism>
<feature type="chain" id="PRO_5036744228" description="Lipocalin-like domain-containing protein" evidence="1">
    <location>
        <begin position="27"/>
        <end position="272"/>
    </location>
</feature>
<dbReference type="EMBL" id="SUYD01000004">
    <property type="protein sequence ID" value="MBE6265644.1"/>
    <property type="molecule type" value="Genomic_DNA"/>
</dbReference>
<dbReference type="AlphaFoldDB" id="A0A928BRY6"/>
<sequence length="272" mass="30894">MKKNYFCMLGAMLICAATVFTGCGNADDPVPGGDVPVIENLPEKVIGKWIVEEKDGKPALTNQKLVIDFKSATKVTVSLSYMSFWHSTDLFDYTINGNVISCAGQLNEHTSVNITVKVNAIDDNMMYEDFSNIISIDGVEAIKMESKETLIRVTEDYSQTVLGLWEGRATSEIGSEFDDGQLHRWEFKADGTFCFYRKVNDEWHLSDDTFSDYFVEGPLMCSRWKNNVEGAVENREWWEIESIENGVMKWKALRQKEDGTLYTATFQMTKVE</sequence>
<evidence type="ECO:0000313" key="2">
    <source>
        <dbReference type="EMBL" id="MBE6265644.1"/>
    </source>
</evidence>
<gene>
    <name evidence="2" type="ORF">E7102_04095</name>
</gene>
<dbReference type="Proteomes" id="UP000763088">
    <property type="component" value="Unassembled WGS sequence"/>
</dbReference>
<name>A0A928BRY6_XYLRU</name>
<evidence type="ECO:0000256" key="1">
    <source>
        <dbReference type="SAM" id="SignalP"/>
    </source>
</evidence>
<dbReference type="PROSITE" id="PS51257">
    <property type="entry name" value="PROKAR_LIPOPROTEIN"/>
    <property type="match status" value="1"/>
</dbReference>
<proteinExistence type="predicted"/>
<accession>A0A928BRY6</accession>
<comment type="caution">
    <text evidence="2">The sequence shown here is derived from an EMBL/GenBank/DDBJ whole genome shotgun (WGS) entry which is preliminary data.</text>
</comment>
<keyword evidence="1" id="KW-0732">Signal</keyword>
<reference evidence="2" key="1">
    <citation type="submission" date="2019-04" db="EMBL/GenBank/DDBJ databases">
        <title>Evolution of Biomass-Degrading Anaerobic Consortia Revealed by Metagenomics.</title>
        <authorList>
            <person name="Peng X."/>
        </authorList>
    </citation>
    <scope>NUCLEOTIDE SEQUENCE</scope>
    <source>
        <strain evidence="2">SIG141</strain>
    </source>
</reference>